<evidence type="ECO:0000256" key="4">
    <source>
        <dbReference type="ARBA" id="ARBA00022832"/>
    </source>
</evidence>
<feature type="compositionally biased region" description="Basic and acidic residues" evidence="8">
    <location>
        <begin position="815"/>
        <end position="843"/>
    </location>
</feature>
<dbReference type="GO" id="GO:0004092">
    <property type="term" value="F:carnitine O-acetyltransferase activity"/>
    <property type="evidence" value="ECO:0007669"/>
    <property type="project" value="TreeGrafter"/>
</dbReference>
<evidence type="ECO:0000313" key="10">
    <source>
        <dbReference type="EMBL" id="TKA22206.1"/>
    </source>
</evidence>
<keyword evidence="6" id="KW-0012">Acyltransferase</keyword>
<feature type="compositionally biased region" description="Polar residues" evidence="8">
    <location>
        <begin position="593"/>
        <end position="608"/>
    </location>
</feature>
<feature type="domain" description="Choline/carnitine acyltransferase" evidence="9">
    <location>
        <begin position="73"/>
        <end position="729"/>
    </location>
</feature>
<organism evidence="10 11">
    <name type="scientific">Salinomyces thailandicus</name>
    <dbReference type="NCBI Taxonomy" id="706561"/>
    <lineage>
        <taxon>Eukaryota</taxon>
        <taxon>Fungi</taxon>
        <taxon>Dikarya</taxon>
        <taxon>Ascomycota</taxon>
        <taxon>Pezizomycotina</taxon>
        <taxon>Dothideomycetes</taxon>
        <taxon>Dothideomycetidae</taxon>
        <taxon>Mycosphaerellales</taxon>
        <taxon>Teratosphaeriaceae</taxon>
        <taxon>Salinomyces</taxon>
    </lineage>
</organism>
<feature type="region of interest" description="Disordered" evidence="8">
    <location>
        <begin position="593"/>
        <end position="657"/>
    </location>
</feature>
<dbReference type="Pfam" id="PF00755">
    <property type="entry name" value="Carn_acyltransf"/>
    <property type="match status" value="1"/>
</dbReference>
<sequence length="843" mass="93862">MSPVRIIPSIDEQLSIAQTQRKDSVIMPERSEANAKEATQNFSQEKLAPLMSHENPDSKPGITFAAQDKLPKLPIPELDQTCKRYLAGLDPLQTAREHSDSEKAVADFLQTDGPQLQQKLKEYATGQGSYIEQFWYDSYLNFDNPVVLNLNPFFLLEDDPTPARNNQVTRAASLVISALSFVRAVRKEELPPDMLRGQPLDMYQYSRMFGTARIPTDNGCHIGQDPTAKHIVVMCRGQSYWFDVMDDNHDLIMTEKDVSLNLQVIVNDAEQTPIYESAKGALGVLSTENRKIWSGLRDLISKDEGSNNSDCLNIVDSALFILDLDHTEPLDSAGLCMNMLCGTSQIERGVQVGTCTNRWYDKLQIIVCKNGSAGINFEHTGVDGHTVLRFASDVYTDTILRFAKSINGQAPSLWASTSPDPSKRDPASFGDVSTTPHKLEWDMVPELSTALRFAETRLADLIQQNEFQTLEFGHYGKNFMTSMGFSPDAFVQMAFQAAYYGMYGRVESMYEPAMTKTFFHGRTEAIRQVTHESVDFIRTFWAENPPASKVEKLRKACEKHTAMTKECAKAQGQDRHLYALFCLWQRSVDMGESSDSLSMTDGASTNGYGSPVSDRDPNSNSTIPSPNRASAASEEEGGSSMQSSRSPNRQTQQQQAATMPALFADAGWDKINNTILSTSNCGNPALRHFGFGPTSGEGFGIGYIIKEGTISICASSKHRQTKRFIDAMENYFLEIRKLLRQTQRRGTSQDKGASRAREAEEKRPKAQRMKSRGRIIKGDIATGRLAEEEESAEGTDDDYGGYGFFDAGMLAQALKSKEEGERPSEKAAHQRREVGKKLRLMEA</sequence>
<comment type="caution">
    <text evidence="10">The sequence shown here is derived from an EMBL/GenBank/DDBJ whole genome shotgun (WGS) entry which is preliminary data.</text>
</comment>
<proteinExistence type="inferred from homology"/>
<dbReference type="PROSITE" id="PS00440">
    <property type="entry name" value="ACYLTRANSF_C_2"/>
    <property type="match status" value="1"/>
</dbReference>
<feature type="compositionally biased region" description="Basic and acidic residues" evidence="8">
    <location>
        <begin position="752"/>
        <end position="764"/>
    </location>
</feature>
<evidence type="ECO:0000256" key="3">
    <source>
        <dbReference type="ARBA" id="ARBA00022679"/>
    </source>
</evidence>
<keyword evidence="4" id="KW-0276">Fatty acid metabolism</keyword>
<keyword evidence="2" id="KW-0813">Transport</keyword>
<comment type="similarity">
    <text evidence="1">Belongs to the carnitine/choline acetyltransferase family.</text>
</comment>
<evidence type="ECO:0000256" key="7">
    <source>
        <dbReference type="PIRSR" id="PIRSR600542-1"/>
    </source>
</evidence>
<keyword evidence="5" id="KW-0443">Lipid metabolism</keyword>
<feature type="region of interest" description="Disordered" evidence="8">
    <location>
        <begin position="813"/>
        <end position="843"/>
    </location>
</feature>
<evidence type="ECO:0000256" key="1">
    <source>
        <dbReference type="ARBA" id="ARBA00005232"/>
    </source>
</evidence>
<dbReference type="FunFam" id="3.30.559.70:FF:000003">
    <property type="entry name" value="Carnitine acetyl transferase FacC"/>
    <property type="match status" value="1"/>
</dbReference>
<dbReference type="AlphaFoldDB" id="A0A4U0TKG8"/>
<dbReference type="PANTHER" id="PTHR22589:SF29">
    <property type="entry name" value="MITOCHONDRIAL CARNITINE O-ACETYLTRANSFERASE-RELATED"/>
    <property type="match status" value="1"/>
</dbReference>
<dbReference type="GO" id="GO:0009437">
    <property type="term" value="P:carnitine metabolic process"/>
    <property type="evidence" value="ECO:0007669"/>
    <property type="project" value="TreeGrafter"/>
</dbReference>
<feature type="compositionally biased region" description="Polar residues" evidence="8">
    <location>
        <begin position="618"/>
        <end position="627"/>
    </location>
</feature>
<dbReference type="InterPro" id="IPR039551">
    <property type="entry name" value="Cho/carn_acyl_trans"/>
</dbReference>
<dbReference type="InterPro" id="IPR023213">
    <property type="entry name" value="CAT-like_dom_sf"/>
</dbReference>
<dbReference type="GO" id="GO:0006631">
    <property type="term" value="P:fatty acid metabolic process"/>
    <property type="evidence" value="ECO:0007669"/>
    <property type="project" value="UniProtKB-KW"/>
</dbReference>
<dbReference type="SUPFAM" id="SSF52777">
    <property type="entry name" value="CoA-dependent acyltransferases"/>
    <property type="match status" value="2"/>
</dbReference>
<feature type="compositionally biased region" description="Basic residues" evidence="8">
    <location>
        <begin position="765"/>
        <end position="775"/>
    </location>
</feature>
<evidence type="ECO:0000256" key="6">
    <source>
        <dbReference type="ARBA" id="ARBA00023315"/>
    </source>
</evidence>
<dbReference type="FunFam" id="1.10.275.20:FF:000003">
    <property type="entry name" value="Carnitine acetyl transferase"/>
    <property type="match status" value="1"/>
</dbReference>
<dbReference type="InterPro" id="IPR000542">
    <property type="entry name" value="Carn_acyl_trans"/>
</dbReference>
<feature type="compositionally biased region" description="Basic and acidic residues" evidence="8">
    <location>
        <begin position="20"/>
        <end position="35"/>
    </location>
</feature>
<protein>
    <recommendedName>
        <fullName evidence="9">Choline/carnitine acyltransferase domain-containing protein</fullName>
    </recommendedName>
</protein>
<feature type="active site" description="Proton acceptor" evidence="7">
    <location>
        <position position="379"/>
    </location>
</feature>
<dbReference type="FunFam" id="3.30.559.10:FF:000019">
    <property type="entry name" value="Carnitine acetyl transferase"/>
    <property type="match status" value="1"/>
</dbReference>
<dbReference type="Gene3D" id="3.30.559.10">
    <property type="entry name" value="Chloramphenicol acetyltransferase-like domain"/>
    <property type="match status" value="1"/>
</dbReference>
<dbReference type="InterPro" id="IPR042231">
    <property type="entry name" value="Cho/carn_acyl_trans_2"/>
</dbReference>
<feature type="region of interest" description="Disordered" evidence="8">
    <location>
        <begin position="19"/>
        <end position="63"/>
    </location>
</feature>
<dbReference type="GO" id="GO:0005739">
    <property type="term" value="C:mitochondrion"/>
    <property type="evidence" value="ECO:0007669"/>
    <property type="project" value="TreeGrafter"/>
</dbReference>
<feature type="compositionally biased region" description="Low complexity" evidence="8">
    <location>
        <begin position="628"/>
        <end position="657"/>
    </location>
</feature>
<evidence type="ECO:0000256" key="5">
    <source>
        <dbReference type="ARBA" id="ARBA00023098"/>
    </source>
</evidence>
<feature type="region of interest" description="Disordered" evidence="8">
    <location>
        <begin position="742"/>
        <end position="800"/>
    </location>
</feature>
<dbReference type="Gene3D" id="3.30.559.70">
    <property type="entry name" value="Choline/Carnitine o-acyltransferase, domain 2"/>
    <property type="match status" value="1"/>
</dbReference>
<evidence type="ECO:0000256" key="8">
    <source>
        <dbReference type="SAM" id="MobiDB-lite"/>
    </source>
</evidence>
<name>A0A4U0TKG8_9PEZI</name>
<dbReference type="InterPro" id="IPR042572">
    <property type="entry name" value="Carn_acyl_trans_N"/>
</dbReference>
<dbReference type="EMBL" id="NAJL01000081">
    <property type="protein sequence ID" value="TKA22206.1"/>
    <property type="molecule type" value="Genomic_DNA"/>
</dbReference>
<keyword evidence="11" id="KW-1185">Reference proteome</keyword>
<accession>A0A4U0TKG8</accession>
<gene>
    <name evidence="10" type="ORF">B0A50_08318</name>
</gene>
<dbReference type="Gene3D" id="1.10.275.20">
    <property type="entry name" value="Choline/Carnitine o-acyltransferase"/>
    <property type="match status" value="1"/>
</dbReference>
<evidence type="ECO:0000259" key="9">
    <source>
        <dbReference type="Pfam" id="PF00755"/>
    </source>
</evidence>
<feature type="compositionally biased region" description="Acidic residues" evidence="8">
    <location>
        <begin position="787"/>
        <end position="799"/>
    </location>
</feature>
<dbReference type="FunFam" id="3.30.559.10:FF:000025">
    <property type="entry name" value="Carnitine acetyl transferase"/>
    <property type="match status" value="1"/>
</dbReference>
<dbReference type="OrthoDB" id="240216at2759"/>
<dbReference type="Proteomes" id="UP000308549">
    <property type="component" value="Unassembled WGS sequence"/>
</dbReference>
<dbReference type="PANTHER" id="PTHR22589">
    <property type="entry name" value="CARNITINE O-ACYLTRANSFERASE"/>
    <property type="match status" value="1"/>
</dbReference>
<evidence type="ECO:0000313" key="11">
    <source>
        <dbReference type="Proteomes" id="UP000308549"/>
    </source>
</evidence>
<reference evidence="10 11" key="1">
    <citation type="submission" date="2017-03" db="EMBL/GenBank/DDBJ databases">
        <title>Genomes of endolithic fungi from Antarctica.</title>
        <authorList>
            <person name="Coleine C."/>
            <person name="Masonjones S."/>
            <person name="Stajich J.E."/>
        </authorList>
    </citation>
    <scope>NUCLEOTIDE SEQUENCE [LARGE SCALE GENOMIC DNA]</scope>
    <source>
        <strain evidence="10 11">CCFEE 6315</strain>
    </source>
</reference>
<evidence type="ECO:0000256" key="2">
    <source>
        <dbReference type="ARBA" id="ARBA00022448"/>
    </source>
</evidence>
<keyword evidence="3" id="KW-0808">Transferase</keyword>